<organism evidence="6 7">
    <name type="scientific">Rugosimonospora acidiphila</name>
    <dbReference type="NCBI Taxonomy" id="556531"/>
    <lineage>
        <taxon>Bacteria</taxon>
        <taxon>Bacillati</taxon>
        <taxon>Actinomycetota</taxon>
        <taxon>Actinomycetes</taxon>
        <taxon>Micromonosporales</taxon>
        <taxon>Micromonosporaceae</taxon>
        <taxon>Rugosimonospora</taxon>
    </lineage>
</organism>
<dbReference type="Pfam" id="PF03466">
    <property type="entry name" value="LysR_substrate"/>
    <property type="match status" value="1"/>
</dbReference>
<evidence type="ECO:0000256" key="2">
    <source>
        <dbReference type="ARBA" id="ARBA00023015"/>
    </source>
</evidence>
<dbReference type="InterPro" id="IPR005119">
    <property type="entry name" value="LysR_subst-bd"/>
</dbReference>
<dbReference type="PRINTS" id="PR00039">
    <property type="entry name" value="HTHLYSR"/>
</dbReference>
<comment type="similarity">
    <text evidence="1">Belongs to the LysR transcriptional regulatory family.</text>
</comment>
<gene>
    <name evidence="6" type="ORF">GCM10023322_38630</name>
</gene>
<protein>
    <submittedName>
        <fullName evidence="6">LysR family transcriptional regulator</fullName>
    </submittedName>
</protein>
<dbReference type="InterPro" id="IPR036388">
    <property type="entry name" value="WH-like_DNA-bd_sf"/>
</dbReference>
<keyword evidence="2" id="KW-0805">Transcription regulation</keyword>
<evidence type="ECO:0000259" key="5">
    <source>
        <dbReference type="PROSITE" id="PS50931"/>
    </source>
</evidence>
<dbReference type="Pfam" id="PF00126">
    <property type="entry name" value="HTH_1"/>
    <property type="match status" value="1"/>
</dbReference>
<comment type="caution">
    <text evidence="6">The sequence shown here is derived from an EMBL/GenBank/DDBJ whole genome shotgun (WGS) entry which is preliminary data.</text>
</comment>
<keyword evidence="7" id="KW-1185">Reference proteome</keyword>
<evidence type="ECO:0000256" key="1">
    <source>
        <dbReference type="ARBA" id="ARBA00009437"/>
    </source>
</evidence>
<evidence type="ECO:0000313" key="7">
    <source>
        <dbReference type="Proteomes" id="UP001501570"/>
    </source>
</evidence>
<name>A0ABP9RW20_9ACTN</name>
<keyword evidence="3" id="KW-0238">DNA-binding</keyword>
<reference evidence="7" key="1">
    <citation type="journal article" date="2019" name="Int. J. Syst. Evol. Microbiol.">
        <title>The Global Catalogue of Microorganisms (GCM) 10K type strain sequencing project: providing services to taxonomists for standard genome sequencing and annotation.</title>
        <authorList>
            <consortium name="The Broad Institute Genomics Platform"/>
            <consortium name="The Broad Institute Genome Sequencing Center for Infectious Disease"/>
            <person name="Wu L."/>
            <person name="Ma J."/>
        </authorList>
    </citation>
    <scope>NUCLEOTIDE SEQUENCE [LARGE SCALE GENOMIC DNA]</scope>
    <source>
        <strain evidence="7">JCM 18304</strain>
    </source>
</reference>
<dbReference type="SUPFAM" id="SSF53850">
    <property type="entry name" value="Periplasmic binding protein-like II"/>
    <property type="match status" value="1"/>
</dbReference>
<dbReference type="SUPFAM" id="SSF46785">
    <property type="entry name" value="Winged helix' DNA-binding domain"/>
    <property type="match status" value="1"/>
</dbReference>
<dbReference type="PANTHER" id="PTHR30126">
    <property type="entry name" value="HTH-TYPE TRANSCRIPTIONAL REGULATOR"/>
    <property type="match status" value="1"/>
</dbReference>
<dbReference type="PROSITE" id="PS50931">
    <property type="entry name" value="HTH_LYSR"/>
    <property type="match status" value="1"/>
</dbReference>
<accession>A0ABP9RW20</accession>
<proteinExistence type="inferred from homology"/>
<keyword evidence="4" id="KW-0804">Transcription</keyword>
<dbReference type="Proteomes" id="UP001501570">
    <property type="component" value="Unassembled WGS sequence"/>
</dbReference>
<evidence type="ECO:0000313" key="6">
    <source>
        <dbReference type="EMBL" id="GAA5188277.1"/>
    </source>
</evidence>
<dbReference type="PANTHER" id="PTHR30126:SF39">
    <property type="entry name" value="HTH-TYPE TRANSCRIPTIONAL REGULATOR CYSL"/>
    <property type="match status" value="1"/>
</dbReference>
<dbReference type="InterPro" id="IPR036390">
    <property type="entry name" value="WH_DNA-bd_sf"/>
</dbReference>
<dbReference type="InterPro" id="IPR000847">
    <property type="entry name" value="LysR_HTH_N"/>
</dbReference>
<dbReference type="RefSeq" id="WP_345631382.1">
    <property type="nucleotide sequence ID" value="NZ_BAABJQ010000010.1"/>
</dbReference>
<evidence type="ECO:0000256" key="4">
    <source>
        <dbReference type="ARBA" id="ARBA00023163"/>
    </source>
</evidence>
<feature type="domain" description="HTH lysR-type" evidence="5">
    <location>
        <begin position="1"/>
        <end position="58"/>
    </location>
</feature>
<evidence type="ECO:0000256" key="3">
    <source>
        <dbReference type="ARBA" id="ARBA00023125"/>
    </source>
</evidence>
<dbReference type="EMBL" id="BAABJQ010000010">
    <property type="protein sequence ID" value="GAA5188277.1"/>
    <property type="molecule type" value="Genomic_DNA"/>
</dbReference>
<dbReference type="Gene3D" id="1.10.10.10">
    <property type="entry name" value="Winged helix-like DNA-binding domain superfamily/Winged helix DNA-binding domain"/>
    <property type="match status" value="1"/>
</dbReference>
<sequence>MTLTQLGAFVLVARLGSVRAAADVLGVSEPAVSRAIAALRQHLGDQLLVRDGNGMALTEGGSRLFGIASQMVALGSDAEAAVRAAKGTPARLKLLVSSTIAEFIATPLLEAFGRRWQTSFDASSGVASVAEMRALLPNRLADVALGPDLRGDATSGLVSEPVLKYRIILVTGQDFRATGPPARWPWLVDSSGTDPDSDTGRLLRGFRVPESSIRVFPNQTAAWAAAADGLGVAPAVATLVGRQLRRGELRVLDTELTPAVACWYVTTLAPERRSPAARYLRNFLSTPEAMQLMCSPGTGVSPSRFRPPVYVTIWS</sequence>